<comment type="caution">
    <text evidence="3">The sequence shown here is derived from an EMBL/GenBank/DDBJ whole genome shotgun (WGS) entry which is preliminary data.</text>
</comment>
<gene>
    <name evidence="4" type="ORF">E5676_scaffold446G00150</name>
    <name evidence="3" type="ORF">E6C27_scaffold21G00680</name>
</gene>
<feature type="region of interest" description="Disordered" evidence="1">
    <location>
        <begin position="1"/>
        <end position="36"/>
    </location>
</feature>
<proteinExistence type="predicted"/>
<dbReference type="EMBL" id="SSTD01017537">
    <property type="protein sequence ID" value="TYJ99813.1"/>
    <property type="molecule type" value="Genomic_DNA"/>
</dbReference>
<accession>A0A5A7VD25</accession>
<keyword evidence="2" id="KW-1133">Transmembrane helix</keyword>
<name>A0A5A7VD25_CUCMM</name>
<evidence type="ECO:0000313" key="6">
    <source>
        <dbReference type="Proteomes" id="UP000321947"/>
    </source>
</evidence>
<sequence>MLRIAARRLSSLSSSHFRPTIASSLPGSHNIIDSTDSNDFRSAMRGDAFFALLERKISFWIALAIAALSIFFFVDLLFDLF</sequence>
<organism evidence="3 5">
    <name type="scientific">Cucumis melo var. makuwa</name>
    <name type="common">Oriental melon</name>
    <dbReference type="NCBI Taxonomy" id="1194695"/>
    <lineage>
        <taxon>Eukaryota</taxon>
        <taxon>Viridiplantae</taxon>
        <taxon>Streptophyta</taxon>
        <taxon>Embryophyta</taxon>
        <taxon>Tracheophyta</taxon>
        <taxon>Spermatophyta</taxon>
        <taxon>Magnoliopsida</taxon>
        <taxon>eudicotyledons</taxon>
        <taxon>Gunneridae</taxon>
        <taxon>Pentapetalae</taxon>
        <taxon>rosids</taxon>
        <taxon>fabids</taxon>
        <taxon>Cucurbitales</taxon>
        <taxon>Cucurbitaceae</taxon>
        <taxon>Benincaseae</taxon>
        <taxon>Cucumis</taxon>
    </lineage>
</organism>
<keyword evidence="2" id="KW-0472">Membrane</keyword>
<reference evidence="5 6" key="1">
    <citation type="submission" date="2019-08" db="EMBL/GenBank/DDBJ databases">
        <title>Draft genome sequences of two oriental melons (Cucumis melo L. var makuwa).</title>
        <authorList>
            <person name="Kwon S.-Y."/>
        </authorList>
    </citation>
    <scope>NUCLEOTIDE SEQUENCE [LARGE SCALE GENOMIC DNA]</scope>
    <source>
        <strain evidence="6">cv. Chang Bougi</strain>
        <strain evidence="5">cv. SW 3</strain>
        <tissue evidence="3">Leaf</tissue>
    </source>
</reference>
<keyword evidence="2" id="KW-0812">Transmembrane</keyword>
<feature type="compositionally biased region" description="Polar residues" evidence="1">
    <location>
        <begin position="21"/>
        <end position="36"/>
    </location>
</feature>
<evidence type="ECO:0000256" key="2">
    <source>
        <dbReference type="SAM" id="Phobius"/>
    </source>
</evidence>
<dbReference type="EMBL" id="SSTE01000903">
    <property type="protein sequence ID" value="KAA0066083.1"/>
    <property type="molecule type" value="Genomic_DNA"/>
</dbReference>
<evidence type="ECO:0000256" key="1">
    <source>
        <dbReference type="SAM" id="MobiDB-lite"/>
    </source>
</evidence>
<feature type="transmembrane region" description="Helical" evidence="2">
    <location>
        <begin position="57"/>
        <end position="78"/>
    </location>
</feature>
<evidence type="ECO:0000313" key="3">
    <source>
        <dbReference type="EMBL" id="KAA0066083.1"/>
    </source>
</evidence>
<protein>
    <submittedName>
        <fullName evidence="3">Cytochrome b-c1 complex subunit Rieske-4</fullName>
    </submittedName>
</protein>
<dbReference type="Proteomes" id="UP000321947">
    <property type="component" value="Unassembled WGS sequence"/>
</dbReference>
<evidence type="ECO:0000313" key="4">
    <source>
        <dbReference type="EMBL" id="TYJ99813.1"/>
    </source>
</evidence>
<dbReference type="Proteomes" id="UP000321393">
    <property type="component" value="Unassembled WGS sequence"/>
</dbReference>
<evidence type="ECO:0000313" key="5">
    <source>
        <dbReference type="Proteomes" id="UP000321393"/>
    </source>
</evidence>
<dbReference type="AlphaFoldDB" id="A0A5A7VD25"/>